<dbReference type="AlphaFoldDB" id="A0A7H0SNZ4"/>
<dbReference type="KEGG" id="cpoy:GP475_06160"/>
<dbReference type="GO" id="GO:0070402">
    <property type="term" value="F:NADPH binding"/>
    <property type="evidence" value="ECO:0007669"/>
    <property type="project" value="TreeGrafter"/>
</dbReference>
<dbReference type="InterPro" id="IPR020843">
    <property type="entry name" value="ER"/>
</dbReference>
<dbReference type="CDD" id="cd05286">
    <property type="entry name" value="QOR2"/>
    <property type="match status" value="1"/>
</dbReference>
<dbReference type="PROSITE" id="PS01162">
    <property type="entry name" value="QOR_ZETA_CRYSTAL"/>
    <property type="match status" value="1"/>
</dbReference>
<dbReference type="InterPro" id="IPR036291">
    <property type="entry name" value="NAD(P)-bd_dom_sf"/>
</dbReference>
<dbReference type="Gene3D" id="3.90.180.10">
    <property type="entry name" value="Medium-chain alcohol dehydrogenases, catalytic domain"/>
    <property type="match status" value="1"/>
</dbReference>
<dbReference type="Pfam" id="PF08240">
    <property type="entry name" value="ADH_N"/>
    <property type="match status" value="1"/>
</dbReference>
<dbReference type="FunFam" id="3.40.50.720:FF:000053">
    <property type="entry name" value="Quinone oxidoreductase 1"/>
    <property type="match status" value="1"/>
</dbReference>
<dbReference type="InterPro" id="IPR047618">
    <property type="entry name" value="QOR-like"/>
</dbReference>
<dbReference type="PANTHER" id="PTHR48106">
    <property type="entry name" value="QUINONE OXIDOREDUCTASE PIG3-RELATED"/>
    <property type="match status" value="1"/>
</dbReference>
<keyword evidence="1" id="KW-0521">NADP</keyword>
<dbReference type="RefSeq" id="WP_187973586.1">
    <property type="nucleotide sequence ID" value="NZ_CP046884.1"/>
</dbReference>
<evidence type="ECO:0000313" key="4">
    <source>
        <dbReference type="EMBL" id="QNQ90269.1"/>
    </source>
</evidence>
<dbReference type="GO" id="GO:0035925">
    <property type="term" value="F:mRNA 3'-UTR AU-rich region binding"/>
    <property type="evidence" value="ECO:0007669"/>
    <property type="project" value="TreeGrafter"/>
</dbReference>
<name>A0A7H0SNZ4_9CORY</name>
<accession>A0A7H0SNZ4</accession>
<keyword evidence="5" id="KW-1185">Reference proteome</keyword>
<dbReference type="SUPFAM" id="SSF50129">
    <property type="entry name" value="GroES-like"/>
    <property type="match status" value="1"/>
</dbReference>
<dbReference type="EMBL" id="CP046884">
    <property type="protein sequence ID" value="QNQ90269.1"/>
    <property type="molecule type" value="Genomic_DNA"/>
</dbReference>
<dbReference type="GO" id="GO:0005829">
    <property type="term" value="C:cytosol"/>
    <property type="evidence" value="ECO:0007669"/>
    <property type="project" value="TreeGrafter"/>
</dbReference>
<evidence type="ECO:0000259" key="3">
    <source>
        <dbReference type="SMART" id="SM00829"/>
    </source>
</evidence>
<dbReference type="Gene3D" id="3.40.50.720">
    <property type="entry name" value="NAD(P)-binding Rossmann-like Domain"/>
    <property type="match status" value="1"/>
</dbReference>
<dbReference type="SUPFAM" id="SSF51735">
    <property type="entry name" value="NAD(P)-binding Rossmann-fold domains"/>
    <property type="match status" value="1"/>
</dbReference>
<gene>
    <name evidence="4" type="ORF">GP475_06160</name>
</gene>
<keyword evidence="2" id="KW-0560">Oxidoreductase</keyword>
<dbReference type="InterPro" id="IPR002364">
    <property type="entry name" value="Quin_OxRdtase/zeta-crystal_CS"/>
</dbReference>
<reference evidence="4 5" key="1">
    <citation type="submission" date="2019-12" db="EMBL/GenBank/DDBJ databases">
        <title>Corynebacterium sp. nov., isolated from feces of the Anser Albifrons in China.</title>
        <authorList>
            <person name="Liu Q."/>
        </authorList>
    </citation>
    <scope>NUCLEOTIDE SEQUENCE [LARGE SCALE GENOMIC DNA]</scope>
    <source>
        <strain evidence="4 5">4H37-19</strain>
    </source>
</reference>
<protein>
    <submittedName>
        <fullName evidence="4">Zinc-binding dehydrogenase</fullName>
    </submittedName>
</protein>
<evidence type="ECO:0000256" key="1">
    <source>
        <dbReference type="ARBA" id="ARBA00022857"/>
    </source>
</evidence>
<evidence type="ECO:0000256" key="2">
    <source>
        <dbReference type="ARBA" id="ARBA00023002"/>
    </source>
</evidence>
<dbReference type="SMART" id="SM00829">
    <property type="entry name" value="PKS_ER"/>
    <property type="match status" value="1"/>
</dbReference>
<dbReference type="InterPro" id="IPR011032">
    <property type="entry name" value="GroES-like_sf"/>
</dbReference>
<dbReference type="GO" id="GO:0003960">
    <property type="term" value="F:quinone reductase (NADPH) activity"/>
    <property type="evidence" value="ECO:0007669"/>
    <property type="project" value="InterPro"/>
</dbReference>
<feature type="domain" description="Enoyl reductase (ER)" evidence="3">
    <location>
        <begin position="10"/>
        <end position="318"/>
    </location>
</feature>
<evidence type="ECO:0000313" key="5">
    <source>
        <dbReference type="Proteomes" id="UP000516320"/>
    </source>
</evidence>
<proteinExistence type="predicted"/>
<dbReference type="GO" id="GO:0008270">
    <property type="term" value="F:zinc ion binding"/>
    <property type="evidence" value="ECO:0007669"/>
    <property type="project" value="InterPro"/>
</dbReference>
<organism evidence="4 5">
    <name type="scientific">Corynebacterium poyangense</name>
    <dbReference type="NCBI Taxonomy" id="2684405"/>
    <lineage>
        <taxon>Bacteria</taxon>
        <taxon>Bacillati</taxon>
        <taxon>Actinomycetota</taxon>
        <taxon>Actinomycetes</taxon>
        <taxon>Mycobacteriales</taxon>
        <taxon>Corynebacteriaceae</taxon>
        <taxon>Corynebacterium</taxon>
    </lineage>
</organism>
<dbReference type="Proteomes" id="UP000516320">
    <property type="component" value="Chromosome"/>
</dbReference>
<dbReference type="PANTHER" id="PTHR48106:SF13">
    <property type="entry name" value="QUINONE OXIDOREDUCTASE-RELATED"/>
    <property type="match status" value="1"/>
</dbReference>
<dbReference type="InterPro" id="IPR013149">
    <property type="entry name" value="ADH-like_C"/>
</dbReference>
<dbReference type="InterPro" id="IPR013154">
    <property type="entry name" value="ADH-like_N"/>
</dbReference>
<sequence>MKAIQISKTGGPEVLTFTDNVPAPSPTENNVLIEVLVAGVNYIDTYFREGIYPTSLPFIPGKEGVGRVVADPSGSIAEGTLVAWCGPLGSYAQYASVPKDKLVAVPEGTDLHVAASMLLQGITAHYLCYGVKDLQPGDSCLITAGAGGVGLILTQMAKAKGATVISLVSTDYKAELARQAGADEVIFYDDKFAQSVRKLNGGQGVDIVYDGVGKATFDESLACIRPRGIMCLFGAASGPVEPIDPQILNTHGSLFLTRPSLDGWTSQPDEFRMRAQAVTQLVSDGTVKIRIGAVYPLAEAEQAHRDLQARKTTGSVVLEVPREEENC</sequence>
<dbReference type="Pfam" id="PF00107">
    <property type="entry name" value="ADH_zinc_N"/>
    <property type="match status" value="1"/>
</dbReference>